<dbReference type="Proteomes" id="UP000752814">
    <property type="component" value="Unassembled WGS sequence"/>
</dbReference>
<accession>A0A8J8PHE1</accession>
<gene>
    <name evidence="1" type="ORF">A3207_01380</name>
</gene>
<proteinExistence type="predicted"/>
<organism evidence="1 2">
    <name type="scientific">Candidatus Methanomassiliicoccus intestinalis</name>
    <dbReference type="NCBI Taxonomy" id="1406512"/>
    <lineage>
        <taxon>Archaea</taxon>
        <taxon>Methanobacteriati</taxon>
        <taxon>Thermoplasmatota</taxon>
        <taxon>Thermoplasmata</taxon>
        <taxon>Methanomassiliicoccales</taxon>
        <taxon>Methanomassiliicoccaceae</taxon>
        <taxon>Methanomassiliicoccus</taxon>
    </lineage>
</organism>
<protein>
    <submittedName>
        <fullName evidence="1">Uncharacterized protein</fullName>
    </submittedName>
</protein>
<reference evidence="1" key="1">
    <citation type="submission" date="2016-03" db="EMBL/GenBank/DDBJ databases">
        <authorList>
            <person name="Borrel G."/>
            <person name="Mccann A."/>
            <person name="O'Toole P.W."/>
        </authorList>
    </citation>
    <scope>NUCLEOTIDE SEQUENCE</scope>
    <source>
        <strain evidence="1">183</strain>
    </source>
</reference>
<name>A0A8J8PHE1_9ARCH</name>
<dbReference type="AlphaFoldDB" id="A0A8J8PHE1"/>
<comment type="caution">
    <text evidence="1">The sequence shown here is derived from an EMBL/GenBank/DDBJ whole genome shotgun (WGS) entry which is preliminary data.</text>
</comment>
<sequence length="128" mass="14865">MLIMQITREELTIVLNKVLTQKTDKFDLDVIELTDFIIEFFYDRKSVDDRCLGSHDRDAFYKLDEVGIVSSIHRSADSPSLNNCKRSWILRSDLIIKLLNGSSECNEPENNEFVDLYSSLPSDVWEKD</sequence>
<evidence type="ECO:0000313" key="1">
    <source>
        <dbReference type="EMBL" id="TQS84712.1"/>
    </source>
</evidence>
<evidence type="ECO:0000313" key="2">
    <source>
        <dbReference type="Proteomes" id="UP000752814"/>
    </source>
</evidence>
<dbReference type="EMBL" id="LVVT01000001">
    <property type="protein sequence ID" value="TQS84712.1"/>
    <property type="molecule type" value="Genomic_DNA"/>
</dbReference>